<comment type="function">
    <text evidence="19">Broad spectrum monooxygenase that catalyzes the oxygenation of a wide variety of nitrogen- and sulfur-containing compounds including xenobiotics. Catalyzes the S-oxygenation of hypotaurine to produce taurine, an organic osmolyte involved in cell volume regulation as well as a variety of cytoprotective and developmental processes. In vitro, catalyzes the N-oxygenation of trimethylamine (TMA) to produce trimethylamine N-oxide (TMAO) and could therefore participate to the detoxification of this compound that is generated by the action of gut microbiota from dietary precursors such as choline, choline containing compounds, betaine or L-carnitine.</text>
</comment>
<comment type="catalytic activity">
    <reaction evidence="28">
        <text>octan-3-one + NADPH + O2 + H(+) = ethyl hexanoate + NADP(+) + H2O</text>
        <dbReference type="Rhea" id="RHEA:54856"/>
        <dbReference type="ChEBI" id="CHEBI:15377"/>
        <dbReference type="ChEBI" id="CHEBI:15378"/>
        <dbReference type="ChEBI" id="CHEBI:15379"/>
        <dbReference type="ChEBI" id="CHEBI:57783"/>
        <dbReference type="ChEBI" id="CHEBI:58349"/>
        <dbReference type="ChEBI" id="CHEBI:80946"/>
        <dbReference type="ChEBI" id="CHEBI:86055"/>
    </reaction>
    <physiologicalReaction direction="left-to-right" evidence="28">
        <dbReference type="Rhea" id="RHEA:54857"/>
    </physiologicalReaction>
</comment>
<evidence type="ECO:0000256" key="11">
    <source>
        <dbReference type="ARBA" id="ARBA00022848"/>
    </source>
</evidence>
<dbReference type="AlphaFoldDB" id="T1JYV8"/>
<evidence type="ECO:0000256" key="35">
    <source>
        <dbReference type="SAM" id="Phobius"/>
    </source>
</evidence>
<keyword evidence="13 35" id="KW-1133">Transmembrane helix</keyword>
<dbReference type="Gene3D" id="3.50.50.60">
    <property type="entry name" value="FAD/NAD(P)-binding domain"/>
    <property type="match status" value="3"/>
</dbReference>
<dbReference type="PRINTS" id="PR00370">
    <property type="entry name" value="FMOXYGENASE"/>
</dbReference>
<dbReference type="GO" id="GO:0004499">
    <property type="term" value="F:N,N-dimethylaniline monooxygenase activity"/>
    <property type="evidence" value="ECO:0007669"/>
    <property type="project" value="UniProtKB-UniRule"/>
</dbReference>
<evidence type="ECO:0000256" key="18">
    <source>
        <dbReference type="ARBA" id="ARBA00045722"/>
    </source>
</evidence>
<comment type="subcellular location">
    <subcellularLocation>
        <location evidence="2">Endoplasmic reticulum membrane</location>
        <topology evidence="2">Single-pass membrane protein</topology>
    </subcellularLocation>
    <subcellularLocation>
        <location evidence="3">Microsome membrane</location>
    </subcellularLocation>
</comment>
<evidence type="ECO:0000256" key="26">
    <source>
        <dbReference type="ARBA" id="ARBA00048041"/>
    </source>
</evidence>
<keyword evidence="16" id="KW-0443">Lipid metabolism</keyword>
<dbReference type="GO" id="GO:0016174">
    <property type="term" value="F:NAD(P)H oxidase H2O2-forming activity"/>
    <property type="evidence" value="ECO:0007669"/>
    <property type="project" value="UniProtKB-EC"/>
</dbReference>
<feature type="transmembrane region" description="Helical" evidence="35">
    <location>
        <begin position="494"/>
        <end position="512"/>
    </location>
</feature>
<dbReference type="PANTHER" id="PTHR23023">
    <property type="entry name" value="DIMETHYLANILINE MONOOXYGENASE"/>
    <property type="match status" value="1"/>
</dbReference>
<keyword evidence="12 33" id="KW-0521">NADP</keyword>
<keyword evidence="8 35" id="KW-0812">Transmembrane</keyword>
<evidence type="ECO:0000256" key="14">
    <source>
        <dbReference type="ARBA" id="ARBA00023002"/>
    </source>
</evidence>
<comment type="catalytic activity">
    <reaction evidence="32">
        <text>octan-3-one + NADPH + O2 + H(+) = pentyl propanoate + NADP(+) + H2O</text>
        <dbReference type="Rhea" id="RHEA:54840"/>
        <dbReference type="ChEBI" id="CHEBI:15377"/>
        <dbReference type="ChEBI" id="CHEBI:15378"/>
        <dbReference type="ChEBI" id="CHEBI:15379"/>
        <dbReference type="ChEBI" id="CHEBI:57783"/>
        <dbReference type="ChEBI" id="CHEBI:58349"/>
        <dbReference type="ChEBI" id="CHEBI:80946"/>
        <dbReference type="ChEBI" id="CHEBI:87373"/>
    </reaction>
    <physiologicalReaction direction="left-to-right" evidence="32">
        <dbReference type="Rhea" id="RHEA:54841"/>
    </physiologicalReaction>
</comment>
<evidence type="ECO:0000256" key="29">
    <source>
        <dbReference type="ARBA" id="ARBA00048989"/>
    </source>
</evidence>
<reference evidence="36" key="2">
    <citation type="submission" date="2015-06" db="UniProtKB">
        <authorList>
            <consortium name="EnsemblMetazoa"/>
        </authorList>
    </citation>
    <scope>IDENTIFICATION</scope>
</reference>
<evidence type="ECO:0000256" key="33">
    <source>
        <dbReference type="PIRNR" id="PIRNR000332"/>
    </source>
</evidence>
<keyword evidence="9 33" id="KW-0256">Endoplasmic reticulum</keyword>
<comment type="catalytic activity">
    <reaction evidence="30">
        <text>heptan-4-one + NADPH + O2 + H(+) = propyl butanoate + NADP(+) + H2O</text>
        <dbReference type="Rhea" id="RHEA:54852"/>
        <dbReference type="ChEBI" id="CHEBI:15377"/>
        <dbReference type="ChEBI" id="CHEBI:15378"/>
        <dbReference type="ChEBI" id="CHEBI:15379"/>
        <dbReference type="ChEBI" id="CHEBI:57783"/>
        <dbReference type="ChEBI" id="CHEBI:58349"/>
        <dbReference type="ChEBI" id="CHEBI:89484"/>
        <dbReference type="ChEBI" id="CHEBI:89719"/>
    </reaction>
    <physiologicalReaction direction="left-to-right" evidence="30">
        <dbReference type="Rhea" id="RHEA:54853"/>
    </physiologicalReaction>
</comment>
<dbReference type="GO" id="GO:0005789">
    <property type="term" value="C:endoplasmic reticulum membrane"/>
    <property type="evidence" value="ECO:0007669"/>
    <property type="project" value="UniProtKB-SubCell"/>
</dbReference>
<protein>
    <recommendedName>
        <fullName evidence="34">Flavin-containing monooxygenase</fullName>
        <ecNumber evidence="34">1.-.-.-</ecNumber>
    </recommendedName>
</protein>
<keyword evidence="7 33" id="KW-0285">Flavoprotein</keyword>
<proteinExistence type="inferred from homology"/>
<dbReference type="InterPro" id="IPR036188">
    <property type="entry name" value="FAD/NAD-bd_sf"/>
</dbReference>
<comment type="catalytic activity">
    <reaction evidence="29">
        <text>(2E)-geranial + NADPH + O2 + H(+) = (1E)-2,6-dimethylhepta-1,5-dien-1-yl formate + NADP(+) + H2O</text>
        <dbReference type="Rhea" id="RHEA:54860"/>
        <dbReference type="ChEBI" id="CHEBI:15377"/>
        <dbReference type="ChEBI" id="CHEBI:15378"/>
        <dbReference type="ChEBI" id="CHEBI:15379"/>
        <dbReference type="ChEBI" id="CHEBI:16980"/>
        <dbReference type="ChEBI" id="CHEBI:57783"/>
        <dbReference type="ChEBI" id="CHEBI:58349"/>
        <dbReference type="ChEBI" id="CHEBI:138375"/>
    </reaction>
    <physiologicalReaction direction="left-to-right" evidence="29">
        <dbReference type="Rhea" id="RHEA:54861"/>
    </physiologicalReaction>
</comment>
<evidence type="ECO:0000256" key="19">
    <source>
        <dbReference type="ARBA" id="ARBA00045957"/>
    </source>
</evidence>
<evidence type="ECO:0000256" key="1">
    <source>
        <dbReference type="ARBA" id="ARBA00001974"/>
    </source>
</evidence>
<dbReference type="EMBL" id="CAEY01001109">
    <property type="status" value="NOT_ANNOTATED_CDS"/>
    <property type="molecule type" value="Genomic_DNA"/>
</dbReference>
<evidence type="ECO:0000256" key="23">
    <source>
        <dbReference type="ARBA" id="ARBA00047855"/>
    </source>
</evidence>
<dbReference type="InterPro" id="IPR020946">
    <property type="entry name" value="Flavin_mOase-like"/>
</dbReference>
<dbReference type="eggNOG" id="KOG1399">
    <property type="taxonomic scope" value="Eukaryota"/>
</dbReference>
<evidence type="ECO:0000256" key="16">
    <source>
        <dbReference type="ARBA" id="ARBA00023098"/>
    </source>
</evidence>
<dbReference type="HOGENOM" id="CLU_006909_8_2_1"/>
<evidence type="ECO:0000256" key="31">
    <source>
        <dbReference type="ARBA" id="ARBA00049443"/>
    </source>
</evidence>
<comment type="catalytic activity">
    <reaction evidence="20">
        <text>hypotaurine + NADH + O2 + H(+) = taurine + NAD(+) + H2O</text>
        <dbReference type="Rhea" id="RHEA:74111"/>
        <dbReference type="ChEBI" id="CHEBI:15377"/>
        <dbReference type="ChEBI" id="CHEBI:15378"/>
        <dbReference type="ChEBI" id="CHEBI:15379"/>
        <dbReference type="ChEBI" id="CHEBI:57540"/>
        <dbReference type="ChEBI" id="CHEBI:57853"/>
        <dbReference type="ChEBI" id="CHEBI:57945"/>
        <dbReference type="ChEBI" id="CHEBI:507393"/>
        <dbReference type="EC" id="1.14.13.8"/>
    </reaction>
    <physiologicalReaction direction="left-to-right" evidence="20">
        <dbReference type="Rhea" id="RHEA:74112"/>
    </physiologicalReaction>
</comment>
<dbReference type="EC" id="1.-.-.-" evidence="34"/>
<evidence type="ECO:0000256" key="4">
    <source>
        <dbReference type="ARBA" id="ARBA00009183"/>
    </source>
</evidence>
<dbReference type="Proteomes" id="UP000015104">
    <property type="component" value="Unassembled WGS sequence"/>
</dbReference>
<name>T1JYV8_TETUR</name>
<comment type="cofactor">
    <cofactor evidence="1 33 34">
        <name>FAD</name>
        <dbReference type="ChEBI" id="CHEBI:57692"/>
    </cofactor>
</comment>
<dbReference type="GO" id="GO:0006629">
    <property type="term" value="P:lipid metabolic process"/>
    <property type="evidence" value="ECO:0007669"/>
    <property type="project" value="UniProtKB-KW"/>
</dbReference>
<comment type="catalytic activity">
    <reaction evidence="24">
        <text>NADPH + O2 + H(+) = H2O2 + NADP(+)</text>
        <dbReference type="Rhea" id="RHEA:11260"/>
        <dbReference type="ChEBI" id="CHEBI:15378"/>
        <dbReference type="ChEBI" id="CHEBI:15379"/>
        <dbReference type="ChEBI" id="CHEBI:16240"/>
        <dbReference type="ChEBI" id="CHEBI:57783"/>
        <dbReference type="ChEBI" id="CHEBI:58349"/>
        <dbReference type="EC" id="1.6.3.1"/>
    </reaction>
    <physiologicalReaction direction="left-to-right" evidence="24">
        <dbReference type="Rhea" id="RHEA:11261"/>
    </physiologicalReaction>
</comment>
<evidence type="ECO:0000256" key="34">
    <source>
        <dbReference type="RuleBase" id="RU361177"/>
    </source>
</evidence>
<dbReference type="InterPro" id="IPR050346">
    <property type="entry name" value="FMO-like"/>
</dbReference>
<evidence type="ECO:0000256" key="8">
    <source>
        <dbReference type="ARBA" id="ARBA00022692"/>
    </source>
</evidence>
<evidence type="ECO:0000256" key="28">
    <source>
        <dbReference type="ARBA" id="ARBA00048459"/>
    </source>
</evidence>
<dbReference type="FunFam" id="3.50.50.60:FF:000159">
    <property type="entry name" value="Dimethylaniline monooxygenase [N-oxide-forming]"/>
    <property type="match status" value="1"/>
</dbReference>
<evidence type="ECO:0000256" key="22">
    <source>
        <dbReference type="ARBA" id="ARBA00047574"/>
    </source>
</evidence>
<evidence type="ECO:0000256" key="25">
    <source>
        <dbReference type="ARBA" id="ARBA00047977"/>
    </source>
</evidence>
<dbReference type="GO" id="GO:0050660">
    <property type="term" value="F:flavin adenine dinucleotide binding"/>
    <property type="evidence" value="ECO:0007669"/>
    <property type="project" value="InterPro"/>
</dbReference>
<dbReference type="STRING" id="32264.T1JYV8"/>
<evidence type="ECO:0000256" key="12">
    <source>
        <dbReference type="ARBA" id="ARBA00022857"/>
    </source>
</evidence>
<dbReference type="InterPro" id="IPR002257">
    <property type="entry name" value="Flavin_mOase_5"/>
</dbReference>
<comment type="function">
    <text evidence="18">Acts as a Baeyer-Villiger monooxygenase on a broad range of substrates. Catalyzes the insertion of an oxygen atom into a carbon-carbon bond adjacent to a carbonyl, which converts ketones to esters. Active on diverse carbonyl compounds, whereas soft nucleophiles are mostly non- or poorly reactive. In contrast with other forms of FMO it is non- or poorly active on 'classical' substrates such as drugs, pesticides, and dietary components containing soft nucleophilic heteroatoms. Able to oxidize drug molecules bearing a carbonyl group on an aliphatic chain, such as nabumetone and pentoxifylline. Also, in the absence of substrates, shows slow but yet significant NADPH oxidase activity. Acts as a positive modulator of cholesterol biosynthesis as well as glucose homeostasis, promoting metabolic aging via pleiotropic effects.</text>
</comment>
<accession>T1JYV8</accession>
<evidence type="ECO:0000256" key="7">
    <source>
        <dbReference type="ARBA" id="ARBA00022630"/>
    </source>
</evidence>
<comment type="catalytic activity">
    <reaction evidence="23">
        <text>sulcatone + NADPH + O2 + H(+) = 4-methylpent-3-en-1-yl acetate + NADP(+) + H2O</text>
        <dbReference type="Rhea" id="RHEA:54864"/>
        <dbReference type="ChEBI" id="CHEBI:15377"/>
        <dbReference type="ChEBI" id="CHEBI:15378"/>
        <dbReference type="ChEBI" id="CHEBI:15379"/>
        <dbReference type="ChEBI" id="CHEBI:16310"/>
        <dbReference type="ChEBI" id="CHEBI:57783"/>
        <dbReference type="ChEBI" id="CHEBI:58349"/>
        <dbReference type="ChEBI" id="CHEBI:138373"/>
    </reaction>
    <physiologicalReaction direction="left-to-right" evidence="23">
        <dbReference type="Rhea" id="RHEA:54865"/>
    </physiologicalReaction>
</comment>
<keyword evidence="17 33" id="KW-0472">Membrane</keyword>
<keyword evidence="14 33" id="KW-0560">Oxidoreductase</keyword>
<dbReference type="EnsemblMetazoa" id="tetur03g01740.1">
    <property type="protein sequence ID" value="tetur03g01740.1"/>
    <property type="gene ID" value="tetur03g01740"/>
</dbReference>
<dbReference type="InterPro" id="IPR000960">
    <property type="entry name" value="Flavin_mOase"/>
</dbReference>
<comment type="similarity">
    <text evidence="4 33 34">Belongs to the FMO family.</text>
</comment>
<feature type="transmembrane region" description="Helical" evidence="35">
    <location>
        <begin position="463"/>
        <end position="482"/>
    </location>
</feature>
<evidence type="ECO:0000256" key="27">
    <source>
        <dbReference type="ARBA" id="ARBA00048088"/>
    </source>
</evidence>
<evidence type="ECO:0000256" key="5">
    <source>
        <dbReference type="ARBA" id="ARBA00022481"/>
    </source>
</evidence>
<evidence type="ECO:0000256" key="17">
    <source>
        <dbReference type="ARBA" id="ARBA00023136"/>
    </source>
</evidence>
<keyword evidence="6" id="KW-0597">Phosphoprotein</keyword>
<dbReference type="PRINTS" id="PR01125">
    <property type="entry name" value="FMOXYGENASE5"/>
</dbReference>
<dbReference type="GO" id="GO:0034899">
    <property type="term" value="F:trimethylamine monooxygenase activity"/>
    <property type="evidence" value="ECO:0007669"/>
    <property type="project" value="UniProtKB-EC"/>
</dbReference>
<evidence type="ECO:0000256" key="6">
    <source>
        <dbReference type="ARBA" id="ARBA00022553"/>
    </source>
</evidence>
<organism evidence="36 37">
    <name type="scientific">Tetranychus urticae</name>
    <name type="common">Two-spotted spider mite</name>
    <dbReference type="NCBI Taxonomy" id="32264"/>
    <lineage>
        <taxon>Eukaryota</taxon>
        <taxon>Metazoa</taxon>
        <taxon>Ecdysozoa</taxon>
        <taxon>Arthropoda</taxon>
        <taxon>Chelicerata</taxon>
        <taxon>Arachnida</taxon>
        <taxon>Acari</taxon>
        <taxon>Acariformes</taxon>
        <taxon>Trombidiformes</taxon>
        <taxon>Prostigmata</taxon>
        <taxon>Eleutherengona</taxon>
        <taxon>Raphignathae</taxon>
        <taxon>Tetranychoidea</taxon>
        <taxon>Tetranychidae</taxon>
        <taxon>Tetranychus</taxon>
    </lineage>
</organism>
<evidence type="ECO:0000256" key="10">
    <source>
        <dbReference type="ARBA" id="ARBA00022827"/>
    </source>
</evidence>
<keyword evidence="37" id="KW-1185">Reference proteome</keyword>
<comment type="catalytic activity">
    <reaction evidence="27">
        <text>trimethylamine + NADPH + O2 = trimethylamine N-oxide + NADP(+) + H2O</text>
        <dbReference type="Rhea" id="RHEA:31979"/>
        <dbReference type="ChEBI" id="CHEBI:15377"/>
        <dbReference type="ChEBI" id="CHEBI:15379"/>
        <dbReference type="ChEBI" id="CHEBI:15724"/>
        <dbReference type="ChEBI" id="CHEBI:57783"/>
        <dbReference type="ChEBI" id="CHEBI:58349"/>
        <dbReference type="ChEBI" id="CHEBI:58389"/>
        <dbReference type="EC" id="1.14.13.148"/>
    </reaction>
    <physiologicalReaction direction="left-to-right" evidence="27">
        <dbReference type="Rhea" id="RHEA:31980"/>
    </physiologicalReaction>
</comment>
<evidence type="ECO:0000256" key="13">
    <source>
        <dbReference type="ARBA" id="ARBA00022989"/>
    </source>
</evidence>
<dbReference type="Pfam" id="PF00743">
    <property type="entry name" value="FMO-like"/>
    <property type="match status" value="1"/>
</dbReference>
<comment type="catalytic activity">
    <reaction evidence="22">
        <text>heptan-2-one + NADPH + O2 + H(+) = pentyl acetate + NADP(+) + H2O</text>
        <dbReference type="Rhea" id="RHEA:54836"/>
        <dbReference type="ChEBI" id="CHEBI:5672"/>
        <dbReference type="ChEBI" id="CHEBI:15377"/>
        <dbReference type="ChEBI" id="CHEBI:15378"/>
        <dbReference type="ChEBI" id="CHEBI:15379"/>
        <dbReference type="ChEBI" id="CHEBI:57783"/>
        <dbReference type="ChEBI" id="CHEBI:58349"/>
        <dbReference type="ChEBI" id="CHEBI:87362"/>
    </reaction>
    <physiologicalReaction direction="left-to-right" evidence="22">
        <dbReference type="Rhea" id="RHEA:54837"/>
    </physiologicalReaction>
</comment>
<comment type="catalytic activity">
    <reaction evidence="21">
        <text>hexan-3-one + NADPH + O2 + H(+) = propyl propanoate + NADP(+) + H2O</text>
        <dbReference type="Rhea" id="RHEA:54848"/>
        <dbReference type="ChEBI" id="CHEBI:15377"/>
        <dbReference type="ChEBI" id="CHEBI:15378"/>
        <dbReference type="ChEBI" id="CHEBI:15379"/>
        <dbReference type="ChEBI" id="CHEBI:57783"/>
        <dbReference type="ChEBI" id="CHEBI:58349"/>
        <dbReference type="ChEBI" id="CHEBI:89828"/>
        <dbReference type="ChEBI" id="CHEBI:89891"/>
    </reaction>
    <physiologicalReaction direction="left-to-right" evidence="21">
        <dbReference type="Rhea" id="RHEA:54849"/>
    </physiologicalReaction>
</comment>
<evidence type="ECO:0000256" key="20">
    <source>
        <dbReference type="ARBA" id="ARBA00047338"/>
    </source>
</evidence>
<evidence type="ECO:0000313" key="37">
    <source>
        <dbReference type="Proteomes" id="UP000015104"/>
    </source>
</evidence>
<evidence type="ECO:0000256" key="9">
    <source>
        <dbReference type="ARBA" id="ARBA00022824"/>
    </source>
</evidence>
<evidence type="ECO:0000256" key="15">
    <source>
        <dbReference type="ARBA" id="ARBA00023033"/>
    </source>
</evidence>
<keyword evidence="11" id="KW-0492">Microsome</keyword>
<evidence type="ECO:0000256" key="21">
    <source>
        <dbReference type="ARBA" id="ARBA00047426"/>
    </source>
</evidence>
<evidence type="ECO:0000256" key="2">
    <source>
        <dbReference type="ARBA" id="ARBA00004389"/>
    </source>
</evidence>
<dbReference type="GO" id="GO:0050661">
    <property type="term" value="F:NADP binding"/>
    <property type="evidence" value="ECO:0007669"/>
    <property type="project" value="InterPro"/>
</dbReference>
<keyword evidence="5" id="KW-0488">Methylation</keyword>
<evidence type="ECO:0000256" key="30">
    <source>
        <dbReference type="ARBA" id="ARBA00048990"/>
    </source>
</evidence>
<dbReference type="PIRSF" id="PIRSF000332">
    <property type="entry name" value="FMO"/>
    <property type="match status" value="1"/>
</dbReference>
<keyword evidence="10 33" id="KW-0274">FAD</keyword>
<evidence type="ECO:0000256" key="24">
    <source>
        <dbReference type="ARBA" id="ARBA00047864"/>
    </source>
</evidence>
<dbReference type="SUPFAM" id="SSF51905">
    <property type="entry name" value="FAD/NAD(P)-binding domain"/>
    <property type="match status" value="2"/>
</dbReference>
<comment type="catalytic activity">
    <reaction evidence="26">
        <text>hypotaurine + NADPH + O2 + H(+) = taurine + NADP(+) + H2O</text>
        <dbReference type="Rhea" id="RHEA:69819"/>
        <dbReference type="ChEBI" id="CHEBI:15377"/>
        <dbReference type="ChEBI" id="CHEBI:15378"/>
        <dbReference type="ChEBI" id="CHEBI:15379"/>
        <dbReference type="ChEBI" id="CHEBI:57783"/>
        <dbReference type="ChEBI" id="CHEBI:57853"/>
        <dbReference type="ChEBI" id="CHEBI:58349"/>
        <dbReference type="ChEBI" id="CHEBI:507393"/>
        <dbReference type="EC" id="1.14.13.8"/>
    </reaction>
    <physiologicalReaction direction="left-to-right" evidence="26">
        <dbReference type="Rhea" id="RHEA:69820"/>
    </physiologicalReaction>
</comment>
<sequence>MRSTIINSSKEMSAYSDFPPPKEFANYMHNTAMYQYFEMYAERFGVREFIQFETKVIKVEPADDYDDTGRWRVVTQSLKTKEITSRVFDGVMVCTGHHVKPLVPTFKGQEKFKGRIIHTHSYKKPNPFENETVVVVGIGNSGGDAAVELSMFSKKVYLSTRRGAWILWRVGPGGQPFDSEFITRFCFTLFNYSPYRIKCSFVEHYLNNRFDHKLYRVEPDHRVFGQHPMVNDTLPNRILSGTVVLKNDIQEFTEDGIIFEGESTVTKCDSVILATGYEVSFPFLDPSIVWTKDNHVELYKYMFPPKLKHPHTLGLIGLIQAVGPAIPVSEQQSRWYVQLMKGTCRLPSVPEMMKDIEAKHREIESRYFKGPRHTMQIDWVNYMDEIAEQYGAKPNLLKYFFTDPKFWYKLYFGPCLPYQYRLQGPHAWDGARNAIMTVDERIDAAFATRSLKLSKKSKVQSTGPMYALLASFGSVLFVFRAYLRKYLQQDHWRYLAGASAILFMLLTILNYTL</sequence>
<evidence type="ECO:0000256" key="32">
    <source>
        <dbReference type="ARBA" id="ARBA00049475"/>
    </source>
</evidence>
<comment type="catalytic activity">
    <reaction evidence="31">
        <text>N,N-dimethylaniline + NADPH + O2 + H(+) = N,N-dimethylaniline N-oxide + NADP(+) + H2O</text>
        <dbReference type="Rhea" id="RHEA:24468"/>
        <dbReference type="ChEBI" id="CHEBI:15377"/>
        <dbReference type="ChEBI" id="CHEBI:15378"/>
        <dbReference type="ChEBI" id="CHEBI:15379"/>
        <dbReference type="ChEBI" id="CHEBI:16269"/>
        <dbReference type="ChEBI" id="CHEBI:17735"/>
        <dbReference type="ChEBI" id="CHEBI:57783"/>
        <dbReference type="ChEBI" id="CHEBI:58349"/>
        <dbReference type="EC" id="1.14.13.8"/>
    </reaction>
    <physiologicalReaction direction="left-to-right" evidence="31">
        <dbReference type="Rhea" id="RHEA:24469"/>
    </physiologicalReaction>
</comment>
<keyword evidence="15 33" id="KW-0503">Monooxygenase</keyword>
<evidence type="ECO:0000256" key="3">
    <source>
        <dbReference type="ARBA" id="ARBA00004524"/>
    </source>
</evidence>
<dbReference type="GO" id="GO:0047822">
    <property type="term" value="F:hypotaurine monooxygenase activity"/>
    <property type="evidence" value="ECO:0007669"/>
    <property type="project" value="RHEA"/>
</dbReference>
<evidence type="ECO:0000313" key="36">
    <source>
        <dbReference type="EnsemblMetazoa" id="tetur03g01740.1"/>
    </source>
</evidence>
<reference evidence="37" key="1">
    <citation type="submission" date="2011-08" db="EMBL/GenBank/DDBJ databases">
        <authorList>
            <person name="Rombauts S."/>
        </authorList>
    </citation>
    <scope>NUCLEOTIDE SEQUENCE</scope>
    <source>
        <strain evidence="37">London</strain>
    </source>
</reference>
<comment type="catalytic activity">
    <reaction evidence="25">
        <text>hexan-3-one + NADPH + O2 + H(+) = ethyl butanoate + NADP(+) + H2O</text>
        <dbReference type="Rhea" id="RHEA:54844"/>
        <dbReference type="ChEBI" id="CHEBI:15377"/>
        <dbReference type="ChEBI" id="CHEBI:15378"/>
        <dbReference type="ChEBI" id="CHEBI:15379"/>
        <dbReference type="ChEBI" id="CHEBI:57783"/>
        <dbReference type="ChEBI" id="CHEBI:58349"/>
        <dbReference type="ChEBI" id="CHEBI:88764"/>
        <dbReference type="ChEBI" id="CHEBI:89891"/>
    </reaction>
    <physiologicalReaction direction="left-to-right" evidence="25">
        <dbReference type="Rhea" id="RHEA:54845"/>
    </physiologicalReaction>
</comment>